<reference evidence="9" key="1">
    <citation type="submission" date="2022-07" db="EMBL/GenBank/DDBJ databases">
        <title>Draft genome sequence of Zalerion maritima ATCC 34329, a (micro)plastics degrading marine fungus.</title>
        <authorList>
            <person name="Paco A."/>
            <person name="Goncalves M.F.M."/>
            <person name="Rocha-Santos T.A.P."/>
            <person name="Alves A."/>
        </authorList>
    </citation>
    <scope>NUCLEOTIDE SEQUENCE</scope>
    <source>
        <strain evidence="9">ATCC 34329</strain>
    </source>
</reference>
<evidence type="ECO:0000256" key="5">
    <source>
        <dbReference type="ARBA" id="ARBA00022801"/>
    </source>
</evidence>
<dbReference type="GO" id="GO:0070628">
    <property type="term" value="F:proteasome binding"/>
    <property type="evidence" value="ECO:0007669"/>
    <property type="project" value="TreeGrafter"/>
</dbReference>
<dbReference type="GO" id="GO:0061136">
    <property type="term" value="P:regulation of proteasomal protein catabolic process"/>
    <property type="evidence" value="ECO:0007669"/>
    <property type="project" value="TreeGrafter"/>
</dbReference>
<dbReference type="Gene3D" id="3.90.70.10">
    <property type="entry name" value="Cysteine proteinases"/>
    <property type="match status" value="2"/>
</dbReference>
<accession>A0AAD5WT62</accession>
<dbReference type="PANTHER" id="PTHR43982:SF6">
    <property type="entry name" value="UBIQUITIN CARBOXYL-TERMINAL HYDROLASE 2-RELATED"/>
    <property type="match status" value="1"/>
</dbReference>
<evidence type="ECO:0000259" key="8">
    <source>
        <dbReference type="PROSITE" id="PS50235"/>
    </source>
</evidence>
<dbReference type="PROSITE" id="PS50235">
    <property type="entry name" value="USP_3"/>
    <property type="match status" value="1"/>
</dbReference>
<proteinExistence type="predicted"/>
<feature type="region of interest" description="Disordered" evidence="7">
    <location>
        <begin position="1073"/>
        <end position="1096"/>
    </location>
</feature>
<dbReference type="Pfam" id="PF00443">
    <property type="entry name" value="UCH"/>
    <property type="match status" value="1"/>
</dbReference>
<dbReference type="InterPro" id="IPR025305">
    <property type="entry name" value="UCH_repeat_domain"/>
</dbReference>
<feature type="compositionally biased region" description="Low complexity" evidence="7">
    <location>
        <begin position="749"/>
        <end position="762"/>
    </location>
</feature>
<feature type="region of interest" description="Disordered" evidence="7">
    <location>
        <begin position="1440"/>
        <end position="1463"/>
    </location>
</feature>
<evidence type="ECO:0000256" key="6">
    <source>
        <dbReference type="ARBA" id="ARBA00022807"/>
    </source>
</evidence>
<gene>
    <name evidence="9" type="ORF">MKZ38_001355</name>
</gene>
<feature type="region of interest" description="Disordered" evidence="7">
    <location>
        <begin position="741"/>
        <end position="884"/>
    </location>
</feature>
<feature type="compositionally biased region" description="Polar residues" evidence="7">
    <location>
        <begin position="806"/>
        <end position="829"/>
    </location>
</feature>
<dbReference type="PROSITE" id="PS00972">
    <property type="entry name" value="USP_1"/>
    <property type="match status" value="1"/>
</dbReference>
<feature type="region of interest" description="Disordered" evidence="7">
    <location>
        <begin position="13"/>
        <end position="36"/>
    </location>
</feature>
<evidence type="ECO:0000256" key="3">
    <source>
        <dbReference type="ARBA" id="ARBA00022670"/>
    </source>
</evidence>
<dbReference type="InterPro" id="IPR038765">
    <property type="entry name" value="Papain-like_cys_pep_sf"/>
</dbReference>
<feature type="domain" description="USP" evidence="8">
    <location>
        <begin position="634"/>
        <end position="1246"/>
    </location>
</feature>
<dbReference type="PANTHER" id="PTHR43982">
    <property type="entry name" value="UBIQUITIN CARBOXYL-TERMINAL HYDROLASE"/>
    <property type="match status" value="1"/>
</dbReference>
<feature type="region of interest" description="Disordered" evidence="7">
    <location>
        <begin position="1109"/>
        <end position="1166"/>
    </location>
</feature>
<keyword evidence="6" id="KW-0788">Thiol protease</keyword>
<protein>
    <recommendedName>
        <fullName evidence="2">ubiquitinyl hydrolase 1</fullName>
        <ecNumber evidence="2">3.4.19.12</ecNumber>
    </recommendedName>
</protein>
<dbReference type="GO" id="GO:0016579">
    <property type="term" value="P:protein deubiquitination"/>
    <property type="evidence" value="ECO:0007669"/>
    <property type="project" value="InterPro"/>
</dbReference>
<dbReference type="InterPro" id="IPR001394">
    <property type="entry name" value="Peptidase_C19_UCH"/>
</dbReference>
<name>A0AAD5WT62_9PEZI</name>
<dbReference type="PROSITE" id="PS00973">
    <property type="entry name" value="USP_2"/>
    <property type="match status" value="1"/>
</dbReference>
<keyword evidence="3" id="KW-0645">Protease</keyword>
<feature type="compositionally biased region" description="Basic and acidic residues" evidence="7">
    <location>
        <begin position="851"/>
        <end position="863"/>
    </location>
</feature>
<organism evidence="9 10">
    <name type="scientific">Zalerion maritima</name>
    <dbReference type="NCBI Taxonomy" id="339359"/>
    <lineage>
        <taxon>Eukaryota</taxon>
        <taxon>Fungi</taxon>
        <taxon>Dikarya</taxon>
        <taxon>Ascomycota</taxon>
        <taxon>Pezizomycotina</taxon>
        <taxon>Sordariomycetes</taxon>
        <taxon>Lulworthiomycetidae</taxon>
        <taxon>Lulworthiales</taxon>
        <taxon>Lulworthiaceae</taxon>
        <taxon>Zalerion</taxon>
    </lineage>
</organism>
<dbReference type="Pfam" id="PF13446">
    <property type="entry name" value="RPT"/>
    <property type="match status" value="1"/>
</dbReference>
<feature type="compositionally biased region" description="Pro residues" evidence="7">
    <location>
        <begin position="1145"/>
        <end position="1154"/>
    </location>
</feature>
<dbReference type="SUPFAM" id="SSF54001">
    <property type="entry name" value="Cysteine proteinases"/>
    <property type="match status" value="1"/>
</dbReference>
<dbReference type="Proteomes" id="UP001201980">
    <property type="component" value="Unassembled WGS sequence"/>
</dbReference>
<keyword evidence="10" id="KW-1185">Reference proteome</keyword>
<feature type="compositionally biased region" description="Low complexity" evidence="7">
    <location>
        <begin position="867"/>
        <end position="880"/>
    </location>
</feature>
<evidence type="ECO:0000256" key="2">
    <source>
        <dbReference type="ARBA" id="ARBA00012759"/>
    </source>
</evidence>
<evidence type="ECO:0000256" key="1">
    <source>
        <dbReference type="ARBA" id="ARBA00000707"/>
    </source>
</evidence>
<evidence type="ECO:0000256" key="4">
    <source>
        <dbReference type="ARBA" id="ARBA00022786"/>
    </source>
</evidence>
<dbReference type="InterPro" id="IPR028889">
    <property type="entry name" value="USP"/>
</dbReference>
<comment type="caution">
    <text evidence="9">The sequence shown here is derived from an EMBL/GenBank/DDBJ whole genome shotgun (WGS) entry which is preliminary data.</text>
</comment>
<comment type="catalytic activity">
    <reaction evidence="1">
        <text>Thiol-dependent hydrolysis of ester, thioester, amide, peptide and isopeptide bonds formed by the C-terminal Gly of ubiquitin (a 76-residue protein attached to proteins as an intracellular targeting signal).</text>
        <dbReference type="EC" id="3.4.19.12"/>
    </reaction>
</comment>
<dbReference type="EMBL" id="JAKWBI020000136">
    <property type="protein sequence ID" value="KAJ2901817.1"/>
    <property type="molecule type" value="Genomic_DNA"/>
</dbReference>
<evidence type="ECO:0000256" key="7">
    <source>
        <dbReference type="SAM" id="MobiDB-lite"/>
    </source>
</evidence>
<keyword evidence="5 9" id="KW-0378">Hydrolase</keyword>
<sequence>MVLRRLEPMPSAWDLSPAGPSPAFTKKPLARDETNRKLGTLSTRFVRNLLDGSLLNEPAKSQNLPVHDAVFHEFYPTSDSGHEQATYYCTKCHLHFFIHSENNMPPPPGHDDHNIPCGTKIVAKEFPAHHIIEDEIVTGFDACQASSIYYHLKYHPVSIIGRYSCSNPRCSFKITIEVSPPRLTPSLTDKLINQAGLDSRKTQAINLGLVDEKTAENYATPEVAYNTTIRVIKDLIYNPYQNHMLRKFDTRTNGKFLMIFGGENIKWLQYLELTFSQGEPGEDEVEGPSIWRFPEPPNRQDEYIPGTQTPLIVATRTSFYQQCLAELQCKPGLEGHRGEIKMDPKDVLRTIVVGLGPVEKRTAATDDDNDNHQAYKTIGVLRADSSQMVSFAYERQIALCPSMRGTLATALGDISMLRGDSDLQVRAAQEQSLAEQEAKNEQMLGDAAHDALRAVEEAAYKYLLVGTDDLASAKKYPDISIIGLARNRLEACPTDNTTLEKLEDIANARNSEEIRNFIDVMKVEAAGGPMAPSDAYRLLDLDYSEYGPGGNIDKEIVVNVARANASESIRDKKLVAEALRIIAGQFENDTALLADANIYDPQPGFTVVASNQDSFGRPPTVAPMAGPDAVGLPVGLYNIGNTCYLNSLLQYLHTVKPIQTLLAEYNQHKLDLSPESIEARRIGSNKTLVGRAEAIAARQFVEELATLFKALHKSPRTFVRPKQRLANAALLSVHQLLANAKKQKEEHATAATSGAPAASTVPPELPPRPKSSTTQNLPSPPLSEDVDMVNSEPSGGSGLAVVGEQETASHSSTQTLVNQDGDALQTSCPKSVFTPGPKVSVVAVDDNPSEPEPHGDVHMKDATNEGTSKPSRPTTPSTAKPDGDVAEADEMVSHALENSDRPGTYQEDVEEVMGKIMLRMQEAIKPTGEGLLFGKTMMQLDQIMDTFYIVLVNYTAKAAGDGTIEEVSHDRWLTAYPDAKAAVTMYEALDITFDKQFLSGTQRPRYSVIRRLPPILHICIQRSMVNGEKNLNKVEIPLVLHLDRYMEDVDEDEELSELRDRAWEIKMRLGRLRSQTADEESAENPPSKGADAVESSKKAAEAISTLIFGVPPSEGDMGGGSGVPFNSSNSEPPTLESETATLNPNDPPTPPEPEISPADEAKKREDELNQLWEGRKNSAYKYHLHAILCHSGKGSNVGHYWVFIYDFTQEVWYKFNDENVTKHSHEEAMRMIETMGNPYYVAYVHAGNEAELVDIPQRSPQVDADDDGDIPVLEQHGGQGPVVYGPQPKPVGIGPHMSSSAPAPASKLVPVTLNWGALDATMANTAVGQGGNSQLGNGAPPGEVEMGGMDTETGANEHLPSYDESEAMVVDDQRPLSANPTLERQLSEPDTRSGWLMDMVRKSYQGLPHKSLPEEPPSDLGPEIDNLIRNLGKVEVFFVSEEGDKKGDEDEEQEEMSNRDSDY</sequence>
<dbReference type="GO" id="GO:0043161">
    <property type="term" value="P:proteasome-mediated ubiquitin-dependent protein catabolic process"/>
    <property type="evidence" value="ECO:0007669"/>
    <property type="project" value="InterPro"/>
</dbReference>
<evidence type="ECO:0000313" key="10">
    <source>
        <dbReference type="Proteomes" id="UP001201980"/>
    </source>
</evidence>
<evidence type="ECO:0000313" key="9">
    <source>
        <dbReference type="EMBL" id="KAJ2901817.1"/>
    </source>
</evidence>
<dbReference type="InterPro" id="IPR044635">
    <property type="entry name" value="UBP14-like"/>
</dbReference>
<keyword evidence="4" id="KW-0833">Ubl conjugation pathway</keyword>
<dbReference type="EC" id="3.4.19.12" evidence="2"/>
<dbReference type="GO" id="GO:0004843">
    <property type="term" value="F:cysteine-type deubiquitinase activity"/>
    <property type="evidence" value="ECO:0007669"/>
    <property type="project" value="UniProtKB-EC"/>
</dbReference>
<feature type="compositionally biased region" description="Polar residues" evidence="7">
    <location>
        <begin position="1124"/>
        <end position="1139"/>
    </location>
</feature>
<dbReference type="InterPro" id="IPR018200">
    <property type="entry name" value="USP_CS"/>
</dbReference>